<evidence type="ECO:0000313" key="4">
    <source>
        <dbReference type="EMBL" id="GBG59677.1"/>
    </source>
</evidence>
<evidence type="ECO:0000259" key="3">
    <source>
        <dbReference type="Pfam" id="PF00125"/>
    </source>
</evidence>
<evidence type="ECO:0000256" key="2">
    <source>
        <dbReference type="SAM" id="MobiDB-lite"/>
    </source>
</evidence>
<dbReference type="EMBL" id="BFEA01000005">
    <property type="protein sequence ID" value="GBG59677.1"/>
    <property type="molecule type" value="Genomic_DNA"/>
</dbReference>
<dbReference type="AlphaFoldDB" id="A0A388JPH4"/>
<dbReference type="SMART" id="SM00428">
    <property type="entry name" value="H3"/>
    <property type="match status" value="1"/>
</dbReference>
<feature type="compositionally biased region" description="Acidic residues" evidence="2">
    <location>
        <begin position="645"/>
        <end position="655"/>
    </location>
</feature>
<reference evidence="4 5" key="1">
    <citation type="journal article" date="2018" name="Cell">
        <title>The Chara Genome: Secondary Complexity and Implications for Plant Terrestrialization.</title>
        <authorList>
            <person name="Nishiyama T."/>
            <person name="Sakayama H."/>
            <person name="Vries J.D."/>
            <person name="Buschmann H."/>
            <person name="Saint-Marcoux D."/>
            <person name="Ullrich K.K."/>
            <person name="Haas F.B."/>
            <person name="Vanderstraeten L."/>
            <person name="Becker D."/>
            <person name="Lang D."/>
            <person name="Vosolsobe S."/>
            <person name="Rombauts S."/>
            <person name="Wilhelmsson P.K.I."/>
            <person name="Janitza P."/>
            <person name="Kern R."/>
            <person name="Heyl A."/>
            <person name="Rumpler F."/>
            <person name="Villalobos L.I.A.C."/>
            <person name="Clay J.M."/>
            <person name="Skokan R."/>
            <person name="Toyoda A."/>
            <person name="Suzuki Y."/>
            <person name="Kagoshima H."/>
            <person name="Schijlen E."/>
            <person name="Tajeshwar N."/>
            <person name="Catarino B."/>
            <person name="Hetherington A.J."/>
            <person name="Saltykova A."/>
            <person name="Bonnot C."/>
            <person name="Breuninger H."/>
            <person name="Symeonidi A."/>
            <person name="Radhakrishnan G.V."/>
            <person name="Van Nieuwerburgh F."/>
            <person name="Deforce D."/>
            <person name="Chang C."/>
            <person name="Karol K.G."/>
            <person name="Hedrich R."/>
            <person name="Ulvskov P."/>
            <person name="Glockner G."/>
            <person name="Delwiche C.F."/>
            <person name="Petrasek J."/>
            <person name="Van de Peer Y."/>
            <person name="Friml J."/>
            <person name="Beilby M."/>
            <person name="Dolan L."/>
            <person name="Kohara Y."/>
            <person name="Sugano S."/>
            <person name="Fujiyama A."/>
            <person name="Delaux P.-M."/>
            <person name="Quint M."/>
            <person name="TheiBen G."/>
            <person name="Hagemann M."/>
            <person name="Harholt J."/>
            <person name="Dunand C."/>
            <person name="Zachgo S."/>
            <person name="Langdale J."/>
            <person name="Maumus F."/>
            <person name="Straeten D.V.D."/>
            <person name="Gould S.B."/>
            <person name="Rensing S.A."/>
        </authorList>
    </citation>
    <scope>NUCLEOTIDE SEQUENCE [LARGE SCALE GENOMIC DNA]</scope>
    <source>
        <strain evidence="4 5">S276</strain>
    </source>
</reference>
<dbReference type="Pfam" id="PF00125">
    <property type="entry name" value="Histone"/>
    <property type="match status" value="1"/>
</dbReference>
<feature type="region of interest" description="Disordered" evidence="2">
    <location>
        <begin position="644"/>
        <end position="677"/>
    </location>
</feature>
<feature type="compositionally biased region" description="Low complexity" evidence="2">
    <location>
        <begin position="659"/>
        <end position="670"/>
    </location>
</feature>
<proteinExistence type="inferred from homology"/>
<dbReference type="InterPro" id="IPR000164">
    <property type="entry name" value="Histone_H3/CENP-A"/>
</dbReference>
<dbReference type="GO" id="GO:0000786">
    <property type="term" value="C:nucleosome"/>
    <property type="evidence" value="ECO:0007669"/>
    <property type="project" value="InterPro"/>
</dbReference>
<dbReference type="Gramene" id="GBG59677">
    <property type="protein sequence ID" value="GBG59677"/>
    <property type="gene ID" value="CBR_g49943"/>
</dbReference>
<accession>A0A388JPH4</accession>
<dbReference type="GO" id="GO:0046982">
    <property type="term" value="F:protein heterodimerization activity"/>
    <property type="evidence" value="ECO:0007669"/>
    <property type="project" value="InterPro"/>
</dbReference>
<organism evidence="4 5">
    <name type="scientific">Chara braunii</name>
    <name type="common">Braun's stonewort</name>
    <dbReference type="NCBI Taxonomy" id="69332"/>
    <lineage>
        <taxon>Eukaryota</taxon>
        <taxon>Viridiplantae</taxon>
        <taxon>Streptophyta</taxon>
        <taxon>Charophyceae</taxon>
        <taxon>Charales</taxon>
        <taxon>Characeae</taxon>
        <taxon>Chara</taxon>
    </lineage>
</organism>
<dbReference type="Proteomes" id="UP000265515">
    <property type="component" value="Unassembled WGS sequence"/>
</dbReference>
<evidence type="ECO:0000256" key="1">
    <source>
        <dbReference type="ARBA" id="ARBA00010343"/>
    </source>
</evidence>
<comment type="similarity">
    <text evidence="1">Belongs to the histone H3 family.</text>
</comment>
<comment type="caution">
    <text evidence="4">The sequence shown here is derived from an EMBL/GenBank/DDBJ whole genome shotgun (WGS) entry which is preliminary data.</text>
</comment>
<dbReference type="PANTHER" id="PTHR11426">
    <property type="entry name" value="HISTONE H3"/>
    <property type="match status" value="1"/>
</dbReference>
<dbReference type="OrthoDB" id="420022at2759"/>
<dbReference type="SUPFAM" id="SSF47113">
    <property type="entry name" value="Histone-fold"/>
    <property type="match status" value="1"/>
</dbReference>
<sequence>METEDILKGFADGSKEGNSAGGNIADCAEVLATIYAQTAEMMGDGDETENDAGGSTCETEMAGEEREEGGLGSRESLTGCIVKDENVVKTSIGEEYPYDINWVPGRVQPGIVGGASCFAFKVEGTWVPFPAPKKNTWRNVTLAIVFDRLLRLNDGATTEVKARYAMDVWRLLEAQGEFRLNDFLYDGFDCGKAWVIGGNDATGSTTCDEGDARRDPRWGWVPCVIPIPCGGVRMMMRDAMENVWSTHYVNDNFSFSHLDREVSEDEKKAMACNTHIAGCFFPPLRNPVDSEVVEGKVFTCEDGSTYTHARGQEATYNGVCSPFLHLVREVVERDIAPGMGVRCQMTVVRALMEAAEVYLVANFENTNEVAIHSKRVTIQVRDIRLVDRLSKPRWVEKYQGMCEEGDVDMTMQQTGGTYTPANLGKLLGTVARNGGMLVDGSKEELKSGATEILVLSRMKDITQTPPQNFQDVSVIVAEGVEYILLDQFVDFMKKSDDDRNIIHEALHEMTEFALQGQNLIEFVPAITEDNIIYGRPLWGELLSAALERLGLASCDVERQREKEEGWKVMATETNLAIIPDNRQTSAAQESITSMAVDVPLMQTGTREQLVCCDIFNAFTMEKEQCDRGFEEADLPSCCAEYTNSAEEEDEEEDVIEGASSSDVEVSGSDVSSDEEDEEHDVYYNLKGAGGQVTKGRAHAILRLARAFPDPHKVVRVVMKGVTLDGAL</sequence>
<keyword evidence="5" id="KW-1185">Reference proteome</keyword>
<dbReference type="STRING" id="69332.A0A388JPH4"/>
<dbReference type="GO" id="GO:0030527">
    <property type="term" value="F:structural constituent of chromatin"/>
    <property type="evidence" value="ECO:0007669"/>
    <property type="project" value="InterPro"/>
</dbReference>
<feature type="region of interest" description="Disordered" evidence="2">
    <location>
        <begin position="43"/>
        <end position="72"/>
    </location>
</feature>
<dbReference type="Gene3D" id="1.10.20.10">
    <property type="entry name" value="Histone, subunit A"/>
    <property type="match status" value="1"/>
</dbReference>
<name>A0A388JPH4_CHABU</name>
<evidence type="ECO:0000313" key="5">
    <source>
        <dbReference type="Proteomes" id="UP000265515"/>
    </source>
</evidence>
<feature type="domain" description="Core Histone H2A/H2B/H3" evidence="3">
    <location>
        <begin position="318"/>
        <end position="388"/>
    </location>
</feature>
<dbReference type="GO" id="GO:0003677">
    <property type="term" value="F:DNA binding"/>
    <property type="evidence" value="ECO:0007669"/>
    <property type="project" value="InterPro"/>
</dbReference>
<dbReference type="InterPro" id="IPR007125">
    <property type="entry name" value="H2A/H2B/H3"/>
</dbReference>
<dbReference type="InterPro" id="IPR009072">
    <property type="entry name" value="Histone-fold"/>
</dbReference>
<protein>
    <recommendedName>
        <fullName evidence="3">Core Histone H2A/H2B/H3 domain-containing protein</fullName>
    </recommendedName>
</protein>
<gene>
    <name evidence="4" type="ORF">CBR_g49943</name>
</gene>